<evidence type="ECO:0000313" key="17">
    <source>
        <dbReference type="Proteomes" id="UP000245464"/>
    </source>
</evidence>
<dbReference type="InterPro" id="IPR036460">
    <property type="entry name" value="Cu_amine_oxidase_C_sf"/>
</dbReference>
<feature type="region of interest" description="Disordered" evidence="13">
    <location>
        <begin position="795"/>
        <end position="846"/>
    </location>
</feature>
<dbReference type="InterPro" id="IPR015800">
    <property type="entry name" value="Cu_amine_oxidase_N2"/>
</dbReference>
<dbReference type="Gene3D" id="1.25.40.630">
    <property type="match status" value="1"/>
</dbReference>
<keyword evidence="11" id="KW-0694">RNA-binding</keyword>
<dbReference type="Gene3D" id="3.30.70.330">
    <property type="match status" value="1"/>
</dbReference>
<dbReference type="OrthoDB" id="5379943at2759"/>
<evidence type="ECO:0000256" key="1">
    <source>
        <dbReference type="ARBA" id="ARBA00001935"/>
    </source>
</evidence>
<comment type="subunit">
    <text evidence="3">Homodimer.</text>
</comment>
<comment type="cofactor">
    <cofactor evidence="12">
        <name>Cu cation</name>
        <dbReference type="ChEBI" id="CHEBI:23378"/>
    </cofactor>
    <text evidence="12">Contains 1 topaquinone per subunit.</text>
</comment>
<feature type="domain" description="RRM" evidence="14">
    <location>
        <begin position="720"/>
        <end position="798"/>
    </location>
</feature>
<feature type="modified residue" description="2',4',5'-topaquinone" evidence="10">
    <location>
        <position position="398"/>
    </location>
</feature>
<organism evidence="15 17">
    <name type="scientific">Pyrenophora tritici-repentis</name>
    <dbReference type="NCBI Taxonomy" id="45151"/>
    <lineage>
        <taxon>Eukaryota</taxon>
        <taxon>Fungi</taxon>
        <taxon>Dikarya</taxon>
        <taxon>Ascomycota</taxon>
        <taxon>Pezizomycotina</taxon>
        <taxon>Dothideomycetes</taxon>
        <taxon>Pleosporomycetidae</taxon>
        <taxon>Pleosporales</taxon>
        <taxon>Pleosporineae</taxon>
        <taxon>Pleosporaceae</taxon>
        <taxon>Pyrenophora</taxon>
    </lineage>
</organism>
<dbReference type="GO" id="GO:0008131">
    <property type="term" value="F:primary methylamine oxidase activity"/>
    <property type="evidence" value="ECO:0007669"/>
    <property type="project" value="InterPro"/>
</dbReference>
<evidence type="ECO:0000256" key="10">
    <source>
        <dbReference type="PIRSR" id="PIRSR600269-51"/>
    </source>
</evidence>
<feature type="active site" description="Schiff-base intermediate with substrate; via topaquinone" evidence="9">
    <location>
        <position position="398"/>
    </location>
</feature>
<dbReference type="SUPFAM" id="SSF49998">
    <property type="entry name" value="Amine oxidase catalytic domain"/>
    <property type="match status" value="1"/>
</dbReference>
<reference evidence="16" key="2">
    <citation type="submission" date="2021-05" db="EMBL/GenBank/DDBJ databases">
        <authorList>
            <person name="Moolhuijzen P.M."/>
            <person name="Moffat C.S."/>
        </authorList>
    </citation>
    <scope>NUCLEOTIDE SEQUENCE</scope>
    <source>
        <strain evidence="16">86-124</strain>
    </source>
</reference>
<keyword evidence="5 9" id="KW-0801">TPQ</keyword>
<dbReference type="Gene3D" id="1.10.20.70">
    <property type="entry name" value="Transcription termination and cleavage factor, C-terminal domain"/>
    <property type="match status" value="1"/>
</dbReference>
<feature type="active site" description="Proton acceptor" evidence="9">
    <location>
        <position position="314"/>
    </location>
</feature>
<evidence type="ECO:0000256" key="7">
    <source>
        <dbReference type="ARBA" id="ARBA00023008"/>
    </source>
</evidence>
<evidence type="ECO:0000313" key="15">
    <source>
        <dbReference type="EMBL" id="KAF7578365.1"/>
    </source>
</evidence>
<dbReference type="EMBL" id="NQIK02000001">
    <property type="protein sequence ID" value="KAF7578365.1"/>
    <property type="molecule type" value="Genomic_DNA"/>
</dbReference>
<dbReference type="InterPro" id="IPR012677">
    <property type="entry name" value="Nucleotide-bd_a/b_plait_sf"/>
</dbReference>
<dbReference type="Pfam" id="PF14327">
    <property type="entry name" value="CSTF2_hinge"/>
    <property type="match status" value="1"/>
</dbReference>
<keyword evidence="8" id="KW-1015">Disulfide bond</keyword>
<dbReference type="GO" id="GO:0048038">
    <property type="term" value="F:quinone binding"/>
    <property type="evidence" value="ECO:0007669"/>
    <property type="project" value="InterPro"/>
</dbReference>
<dbReference type="GO" id="GO:0005507">
    <property type="term" value="F:copper ion binding"/>
    <property type="evidence" value="ECO:0007669"/>
    <property type="project" value="InterPro"/>
</dbReference>
<dbReference type="InterPro" id="IPR049948">
    <property type="entry name" value="Cu_Am_ox_TPQ-bd"/>
</dbReference>
<dbReference type="InterPro" id="IPR035979">
    <property type="entry name" value="RBD_domain_sf"/>
</dbReference>
<dbReference type="InterPro" id="IPR038192">
    <property type="entry name" value="CSTF_C_sf"/>
</dbReference>
<dbReference type="InterPro" id="IPR000269">
    <property type="entry name" value="Cu_amine_oxidase"/>
</dbReference>
<reference evidence="15 17" key="1">
    <citation type="journal article" date="2018" name="BMC Genomics">
        <title>Comparative genomics of the wheat fungal pathogen Pyrenophora tritici-repentis reveals chromosomal variations and genome plasticity.</title>
        <authorList>
            <person name="Moolhuijzen P."/>
            <person name="See P.T."/>
            <person name="Hane J.K."/>
            <person name="Shi G."/>
            <person name="Liu Z."/>
            <person name="Oliver R.P."/>
            <person name="Moffat C.S."/>
        </authorList>
    </citation>
    <scope>NUCLEOTIDE SEQUENCE [LARGE SCALE GENOMIC DNA]</scope>
    <source>
        <strain evidence="15">M4</strain>
    </source>
</reference>
<comment type="cofactor">
    <cofactor evidence="1">
        <name>Cu cation</name>
        <dbReference type="ChEBI" id="CHEBI:23378"/>
    </cofactor>
</comment>
<evidence type="ECO:0000259" key="14">
    <source>
        <dbReference type="PROSITE" id="PS50102"/>
    </source>
</evidence>
<dbReference type="GO" id="GO:0009308">
    <property type="term" value="P:amine metabolic process"/>
    <property type="evidence" value="ECO:0007669"/>
    <property type="project" value="UniProtKB-UniRule"/>
</dbReference>
<evidence type="ECO:0000256" key="5">
    <source>
        <dbReference type="ARBA" id="ARBA00022772"/>
    </source>
</evidence>
<sequence>MSASSHPLAPLSASEIKNAAAIIKASWPAHTELYYKAITLQEPPKTEVLKYLEAEHNGKPLPAISRKAFINYYIRNTNKFHEAIVDLTSGRVDRNVLLGPFIHANGDGEEIIAIEKVALEDEKVKAEIAKLELPKGTVVISDPWIYGSDGIGDEERLYQCFLYLRDPMNPSEADSNHYAMPLPISPVVSTATMKVIRVDILPTGADNTIKPVGKYKIQPPNEYIPEAQKLRTDLKPLNVVQPEGASFQVQQQGTSNVISWQKWTFRVGFNQREGMVLYDVRYDNRNLFYRLSLSDMNIPYADPRHPYFKKSAFDLGDAGAGIMANNLKLGCDCLGSIYYLSSVLSDDKGGVLDMPNVVCIHEQDAGIGFKHTNYRTGRAVVARSRELVLQSIITVSNYEYILAFIFNQAGELEYEIRATGILSTQPIDEGVEVPFGTVVHPGTLAPHHQHIFSLRIDPMIDGYDNRLVYDEAFAMPRSEWNPHGTGYYVKETVVEKSGGYDIDYDNNRSFKICNPNSRNPVNGKAVAYKIQAPPFQKILSDKDSFNYKRAEFSDHNIYVVKHKDGELYAGGLYTNQSRGGTGVRSWAERNENVKDTDLVVYVQAGINHIPRVEDFPVMPCEVLSIHLKPVNFFDKNPALDVPPSEQAFNKSNLLSEQHQQPSVTATVGENAKVGSIDALKKHSKITLLQLSNIRATFTPNPDASIFDTHNAMAPNDKAGRVVFIGNIPYGGTEELIIETLGRVGQVNNFRLVYDKETGRPKGFGFAEFADADAAASAVRNLNDYDLMGRKLRVDWSNESGSGDNAPSNRDQGAPPAMNGQQAAPAAAQPSSALGPLPPGVELPPNLTCPDAISRTLSTLPPDQLLDILSQMKGLVMTDPAKATELLRQAPQLAYAIFQSLLLLQLVDPAILTSLVETSAAPAPVAPAPPVQQVQQPPPQVTRPPMPYAGYPPQVAPTPPQPQAPQPYTQPPQQQQAPAMEQQAIYAQVMALTQQQIDALTPEYRNQIIAIRQAIMAGGRP</sequence>
<feature type="region of interest" description="Disordered" evidence="13">
    <location>
        <begin position="921"/>
        <end position="979"/>
    </location>
</feature>
<dbReference type="InterPro" id="IPR016182">
    <property type="entry name" value="Cu_amine_oxidase_N-reg"/>
</dbReference>
<dbReference type="EC" id="1.4.3.-" evidence="12"/>
<comment type="caution">
    <text evidence="15">The sequence shown here is derived from an EMBL/GenBank/DDBJ whole genome shotgun (WGS) entry which is preliminary data.</text>
</comment>
<feature type="compositionally biased region" description="Low complexity" evidence="13">
    <location>
        <begin position="970"/>
        <end position="979"/>
    </location>
</feature>
<dbReference type="PANTHER" id="PTHR10638:SF33">
    <property type="entry name" value="AMINE OXIDASE"/>
    <property type="match status" value="1"/>
</dbReference>
<dbReference type="Pfam" id="PF01179">
    <property type="entry name" value="Cu_amine_oxid"/>
    <property type="match status" value="1"/>
</dbReference>
<reference evidence="16" key="3">
    <citation type="journal article" date="2022" name="bioRxiv">
        <title>A global pangenome for the wheat fungal pathogen Pyrenophora tritici-repentis and prediction of effector protein structural homology.</title>
        <authorList>
            <person name="Moolhuijzen P."/>
            <person name="See P.T."/>
            <person name="Shi G."/>
            <person name="Powell H.R."/>
            <person name="Cockram J."/>
            <person name="Jorgensen L.N."/>
            <person name="Benslimane H."/>
            <person name="Strelkov S.E."/>
            <person name="Turner J."/>
            <person name="Liu Z."/>
            <person name="Moffat C.S."/>
        </authorList>
    </citation>
    <scope>NUCLEOTIDE SEQUENCE</scope>
    <source>
        <strain evidence="16">86-124</strain>
    </source>
</reference>
<dbReference type="SUPFAM" id="SSF54928">
    <property type="entry name" value="RNA-binding domain, RBD"/>
    <property type="match status" value="1"/>
</dbReference>
<dbReference type="PROSITE" id="PS50102">
    <property type="entry name" value="RRM"/>
    <property type="match status" value="1"/>
</dbReference>
<dbReference type="InterPro" id="IPR000504">
    <property type="entry name" value="RRM_dom"/>
</dbReference>
<reference evidence="18" key="4">
    <citation type="journal article" date="2022" name="Microb. Genom.">
        <title>A global pangenome for the wheat fungal pathogen Pyrenophora tritici-repentis and prediction of effector protein structural homology.</title>
        <authorList>
            <person name="Moolhuijzen P.M."/>
            <person name="See P.T."/>
            <person name="Shi G."/>
            <person name="Powell H.R."/>
            <person name="Cockram J."/>
            <person name="Jorgensen L.N."/>
            <person name="Benslimane H."/>
            <person name="Strelkov S.E."/>
            <person name="Turner J."/>
            <person name="Liu Z."/>
            <person name="Moffat C.S."/>
        </authorList>
    </citation>
    <scope>NUCLEOTIDE SEQUENCE [LARGE SCALE GENOMIC DNA]</scope>
</reference>
<evidence type="ECO:0000256" key="12">
    <source>
        <dbReference type="RuleBase" id="RU000672"/>
    </source>
</evidence>
<dbReference type="FunFam" id="2.70.98.20:FF:000001">
    <property type="entry name" value="Amine oxidase"/>
    <property type="match status" value="1"/>
</dbReference>
<evidence type="ECO:0000313" key="18">
    <source>
        <dbReference type="Proteomes" id="UP000249757"/>
    </source>
</evidence>
<name>A0A2W1DI20_9PLEO</name>
<evidence type="ECO:0000313" key="16">
    <source>
        <dbReference type="EMBL" id="KAI1517936.1"/>
    </source>
</evidence>
<keyword evidence="6 12" id="KW-0560">Oxidoreductase</keyword>
<keyword evidence="4 12" id="KW-0479">Metal-binding</keyword>
<comment type="similarity">
    <text evidence="2 12">Belongs to the copper/topaquinone oxidase family.</text>
</comment>
<feature type="compositionally biased region" description="Low complexity" evidence="13">
    <location>
        <begin position="811"/>
        <end position="834"/>
    </location>
</feature>
<dbReference type="AlphaFoldDB" id="A0A2W1DI20"/>
<dbReference type="SMART" id="SM00360">
    <property type="entry name" value="RRM"/>
    <property type="match status" value="1"/>
</dbReference>
<dbReference type="SUPFAM" id="SSF54416">
    <property type="entry name" value="Amine oxidase N-terminal region"/>
    <property type="match status" value="2"/>
</dbReference>
<evidence type="ECO:0000256" key="2">
    <source>
        <dbReference type="ARBA" id="ARBA00007983"/>
    </source>
</evidence>
<evidence type="ECO:0000256" key="13">
    <source>
        <dbReference type="SAM" id="MobiDB-lite"/>
    </source>
</evidence>
<protein>
    <recommendedName>
        <fullName evidence="12">Amine oxidase</fullName>
        <ecNumber evidence="12">1.4.3.-</ecNumber>
    </recommendedName>
</protein>
<dbReference type="Pfam" id="PF14304">
    <property type="entry name" value="CSTF_C"/>
    <property type="match status" value="1"/>
</dbReference>
<accession>A0A2W1DI20</accession>
<dbReference type="InterPro" id="IPR015798">
    <property type="entry name" value="Cu_amine_oxidase_C"/>
</dbReference>
<feature type="compositionally biased region" description="Pro residues" evidence="13">
    <location>
        <begin position="923"/>
        <end position="946"/>
    </location>
</feature>
<feature type="compositionally biased region" description="Polar residues" evidence="13">
    <location>
        <begin position="796"/>
        <end position="810"/>
    </location>
</feature>
<dbReference type="Proteomes" id="UP000245464">
    <property type="component" value="Chromosome 1"/>
</dbReference>
<evidence type="ECO:0000256" key="3">
    <source>
        <dbReference type="ARBA" id="ARBA00011738"/>
    </source>
</evidence>
<evidence type="ECO:0000256" key="9">
    <source>
        <dbReference type="PIRSR" id="PIRSR600269-50"/>
    </source>
</evidence>
<dbReference type="Pfam" id="PF00076">
    <property type="entry name" value="RRM_1"/>
    <property type="match status" value="1"/>
</dbReference>
<dbReference type="InterPro" id="IPR025742">
    <property type="entry name" value="CSTF2_hinge"/>
</dbReference>
<dbReference type="Gene3D" id="3.10.450.40">
    <property type="match status" value="2"/>
</dbReference>
<dbReference type="Proteomes" id="UP000249757">
    <property type="component" value="Unassembled WGS sequence"/>
</dbReference>
<dbReference type="Gene3D" id="2.70.98.20">
    <property type="entry name" value="Copper amine oxidase, catalytic domain"/>
    <property type="match status" value="1"/>
</dbReference>
<dbReference type="GO" id="GO:0031124">
    <property type="term" value="P:mRNA 3'-end processing"/>
    <property type="evidence" value="ECO:0007669"/>
    <property type="project" value="InterPro"/>
</dbReference>
<proteinExistence type="inferred from homology"/>
<dbReference type="PANTHER" id="PTHR10638">
    <property type="entry name" value="COPPER AMINE OXIDASE"/>
    <property type="match status" value="1"/>
</dbReference>
<evidence type="ECO:0000256" key="8">
    <source>
        <dbReference type="ARBA" id="ARBA00023157"/>
    </source>
</evidence>
<keyword evidence="7 12" id="KW-0186">Copper</keyword>
<feature type="compositionally biased region" description="Pro residues" evidence="13">
    <location>
        <begin position="953"/>
        <end position="969"/>
    </location>
</feature>
<keyword evidence="18" id="KW-1185">Reference proteome</keyword>
<evidence type="ECO:0000256" key="4">
    <source>
        <dbReference type="ARBA" id="ARBA00022723"/>
    </source>
</evidence>
<evidence type="ECO:0000256" key="11">
    <source>
        <dbReference type="PROSITE-ProRule" id="PRU00176"/>
    </source>
</evidence>
<dbReference type="GO" id="GO:0003723">
    <property type="term" value="F:RNA binding"/>
    <property type="evidence" value="ECO:0007669"/>
    <property type="project" value="UniProtKB-UniRule"/>
</dbReference>
<comment type="PTM">
    <text evidence="10 12">Topaquinone (TPQ) is generated by copper-dependent autoxidation of a specific tyrosyl residue.</text>
</comment>
<dbReference type="PROSITE" id="PS01164">
    <property type="entry name" value="COPPER_AMINE_OXID_1"/>
    <property type="match status" value="1"/>
</dbReference>
<dbReference type="Pfam" id="PF02727">
    <property type="entry name" value="Cu_amine_oxidN2"/>
    <property type="match status" value="1"/>
</dbReference>
<dbReference type="InterPro" id="IPR026896">
    <property type="entry name" value="CSTF_C"/>
</dbReference>
<gene>
    <name evidence="16" type="ORF">Ptr86124_003237</name>
    <name evidence="15" type="ORF">PtrM4_026050</name>
</gene>
<dbReference type="EMBL" id="NRDI02000003">
    <property type="protein sequence ID" value="KAI1517936.1"/>
    <property type="molecule type" value="Genomic_DNA"/>
</dbReference>
<evidence type="ECO:0000256" key="6">
    <source>
        <dbReference type="ARBA" id="ARBA00023002"/>
    </source>
</evidence>